<dbReference type="InterPro" id="IPR001701">
    <property type="entry name" value="Glyco_hydro_9"/>
</dbReference>
<reference evidence="13 14" key="1">
    <citation type="journal article" date="2017" name="Front. Genet.">
        <title>Draft sequencing of the heterozygous diploid genome of Satsuma (Citrus unshiu Marc.) using a hybrid assembly approach.</title>
        <authorList>
            <person name="Shimizu T."/>
            <person name="Tanizawa Y."/>
            <person name="Mochizuki T."/>
            <person name="Nagasaki H."/>
            <person name="Yoshioka T."/>
            <person name="Toyoda A."/>
            <person name="Fujiyama A."/>
            <person name="Kaminuma E."/>
            <person name="Nakamura Y."/>
        </authorList>
    </citation>
    <scope>NUCLEOTIDE SEQUENCE [LARGE SCALE GENOMIC DNA]</scope>
    <source>
        <strain evidence="14">cv. Miyagawa wase</strain>
    </source>
</reference>
<dbReference type="FunFam" id="1.50.10.10:FF:000020">
    <property type="entry name" value="Endoglucanase"/>
    <property type="match status" value="1"/>
</dbReference>
<keyword evidence="6 8" id="KW-0326">Glycosidase</keyword>
<dbReference type="AlphaFoldDB" id="A0A2H5P538"/>
<feature type="active site" evidence="8">
    <location>
        <position position="559"/>
    </location>
</feature>
<dbReference type="Proteomes" id="UP000236630">
    <property type="component" value="Unassembled WGS sequence"/>
</dbReference>
<comment type="similarity">
    <text evidence="2 8 9">Belongs to the glycosyl hydrolase 9 (cellulase E) family.</text>
</comment>
<dbReference type="InterPro" id="IPR008928">
    <property type="entry name" value="6-hairpin_glycosidase_sf"/>
</dbReference>
<dbReference type="SUPFAM" id="SSF48208">
    <property type="entry name" value="Six-hairpin glycosidases"/>
    <property type="match status" value="1"/>
</dbReference>
<evidence type="ECO:0000256" key="2">
    <source>
        <dbReference type="ARBA" id="ARBA00007072"/>
    </source>
</evidence>
<protein>
    <recommendedName>
        <fullName evidence="9">Endoglucanase</fullName>
        <ecNumber evidence="9">3.2.1.4</ecNumber>
    </recommendedName>
</protein>
<dbReference type="EMBL" id="BDQV01000039">
    <property type="protein sequence ID" value="GAY47472.1"/>
    <property type="molecule type" value="Genomic_DNA"/>
</dbReference>
<dbReference type="InterPro" id="IPR018221">
    <property type="entry name" value="Glyco_hydro_9_His_AS"/>
</dbReference>
<organism evidence="13 14">
    <name type="scientific">Citrus unshiu</name>
    <name type="common">Satsuma mandarin</name>
    <name type="synonym">Citrus nobilis var. unshiu</name>
    <dbReference type="NCBI Taxonomy" id="55188"/>
    <lineage>
        <taxon>Eukaryota</taxon>
        <taxon>Viridiplantae</taxon>
        <taxon>Streptophyta</taxon>
        <taxon>Embryophyta</taxon>
        <taxon>Tracheophyta</taxon>
        <taxon>Spermatophyta</taxon>
        <taxon>Magnoliopsida</taxon>
        <taxon>eudicotyledons</taxon>
        <taxon>Gunneridae</taxon>
        <taxon>Pentapetalae</taxon>
        <taxon>rosids</taxon>
        <taxon>malvids</taxon>
        <taxon>Sapindales</taxon>
        <taxon>Rutaceae</taxon>
        <taxon>Aurantioideae</taxon>
        <taxon>Citrus</taxon>
    </lineage>
</organism>
<dbReference type="PROSITE" id="PS00592">
    <property type="entry name" value="GH9_2"/>
    <property type="match status" value="1"/>
</dbReference>
<feature type="region of interest" description="Disordered" evidence="10">
    <location>
        <begin position="52"/>
        <end position="73"/>
    </location>
</feature>
<keyword evidence="14" id="KW-1185">Reference proteome</keyword>
<dbReference type="GO" id="GO:0030245">
    <property type="term" value="P:cellulose catabolic process"/>
    <property type="evidence" value="ECO:0007669"/>
    <property type="project" value="UniProtKB-KW"/>
</dbReference>
<comment type="catalytic activity">
    <reaction evidence="1 9">
        <text>Endohydrolysis of (1-&gt;4)-beta-D-glucosidic linkages in cellulose, lichenin and cereal beta-D-glucans.</text>
        <dbReference type="EC" id="3.2.1.4"/>
    </reaction>
</comment>
<gene>
    <name evidence="13" type="ORF">CUMW_104790</name>
</gene>
<sequence length="665" mass="73902">MTKIPMGTGILGDFPHSENTVFWIAFVKMHGGNHWGGSLEIVNSNSIAEGFADSNHNRSNNNNNNHSSSSTDDWDRAALHSQRFHHLDETQQSWLLGPKETNKKNRYVDLGCIVVSHKALKWTVASFLIAFLVIGLPVIIAKSLPKHKSAPPSPDDYTHALHKALLFFNAQKSGKLPKNNGIPWRGNSGLSDGNSTTDVKGGLVGGYYDAGDNTKFHFPMSFAMTMLSWSLIEYNHKYQSIGEYDHMRDLIKWGTDYLLLTFNSSATKIDKIYAQVGGSQNGTSEPNDHNCWQRPEDMDYPRPVQTINAGPDLAGEMAAALAAASIVFKDNTAYSRKLVKGAKTVFDFAREGGKRRPYCRGNPFIEPYYNSSGYFDEYMWGAAWLYYATGNVSYLSLATNSGLPKNSKAFYRIPEKSVLSWDNKLPAAMLLLTRFRIFLSPGYPYEDMLRMYHNTTSLTMCSYLEQFHVFNWTRGGMVQLNQGKPQPLQYVANAAFLASLYVDYLNASGAPGFTCGPNFITLAKLRSFSTSQIDYILGKNPTKMSYVVGYGKKFPRHVHHRGASIPSDGKKYSCKGGWKWSNNPKPNPHNITGAMVAGPDRFDKFHDVRTNHNYTEPTLAGNAGLVAALASLTTSAGIGIDKNTMFSAIPPLYPQSPPPPPQWKP</sequence>
<dbReference type="Gene3D" id="1.50.10.10">
    <property type="match status" value="1"/>
</dbReference>
<evidence type="ECO:0000256" key="1">
    <source>
        <dbReference type="ARBA" id="ARBA00000966"/>
    </source>
</evidence>
<feature type="compositionally biased region" description="Low complexity" evidence="10">
    <location>
        <begin position="57"/>
        <end position="70"/>
    </location>
</feature>
<keyword evidence="3 8" id="KW-0378">Hydrolase</keyword>
<name>A0A2H5P538_CITUN</name>
<evidence type="ECO:0000256" key="10">
    <source>
        <dbReference type="SAM" id="MobiDB-lite"/>
    </source>
</evidence>
<feature type="domain" description="Glycoside hydrolase family 9" evidence="12">
    <location>
        <begin position="157"/>
        <end position="629"/>
    </location>
</feature>
<evidence type="ECO:0000256" key="7">
    <source>
        <dbReference type="ARBA" id="ARBA00023326"/>
    </source>
</evidence>
<evidence type="ECO:0000256" key="11">
    <source>
        <dbReference type="SAM" id="Phobius"/>
    </source>
</evidence>
<evidence type="ECO:0000313" key="14">
    <source>
        <dbReference type="Proteomes" id="UP000236630"/>
    </source>
</evidence>
<evidence type="ECO:0000256" key="3">
    <source>
        <dbReference type="ARBA" id="ARBA00022801"/>
    </source>
</evidence>
<evidence type="ECO:0000256" key="5">
    <source>
        <dbReference type="ARBA" id="ARBA00023277"/>
    </source>
</evidence>
<keyword evidence="5 8" id="KW-0119">Carbohydrate metabolism</keyword>
<keyword evidence="7 8" id="KW-0624">Polysaccharide degradation</keyword>
<keyword evidence="4 9" id="KW-0136">Cellulose degradation</keyword>
<evidence type="ECO:0000256" key="8">
    <source>
        <dbReference type="PROSITE-ProRule" id="PRU10059"/>
    </source>
</evidence>
<dbReference type="PANTHER" id="PTHR22298">
    <property type="entry name" value="ENDO-1,4-BETA-GLUCANASE"/>
    <property type="match status" value="1"/>
</dbReference>
<proteinExistence type="inferred from homology"/>
<evidence type="ECO:0000256" key="6">
    <source>
        <dbReference type="ARBA" id="ARBA00023295"/>
    </source>
</evidence>
<dbReference type="EC" id="3.2.1.4" evidence="9"/>
<dbReference type="Pfam" id="PF00759">
    <property type="entry name" value="Glyco_hydro_9"/>
    <property type="match status" value="1"/>
</dbReference>
<keyword evidence="11" id="KW-0812">Transmembrane</keyword>
<evidence type="ECO:0000259" key="12">
    <source>
        <dbReference type="Pfam" id="PF00759"/>
    </source>
</evidence>
<accession>A0A2H5P538</accession>
<evidence type="ECO:0000256" key="4">
    <source>
        <dbReference type="ARBA" id="ARBA00023001"/>
    </source>
</evidence>
<keyword evidence="11" id="KW-0472">Membrane</keyword>
<keyword evidence="11" id="KW-1133">Transmembrane helix</keyword>
<dbReference type="GO" id="GO:0008810">
    <property type="term" value="F:cellulase activity"/>
    <property type="evidence" value="ECO:0007669"/>
    <property type="project" value="UniProtKB-EC"/>
</dbReference>
<feature type="transmembrane region" description="Helical" evidence="11">
    <location>
        <begin position="122"/>
        <end position="141"/>
    </location>
</feature>
<evidence type="ECO:0000256" key="9">
    <source>
        <dbReference type="RuleBase" id="RU361166"/>
    </source>
</evidence>
<dbReference type="STRING" id="55188.A0A2H5P538"/>
<dbReference type="InterPro" id="IPR012341">
    <property type="entry name" value="6hp_glycosidase-like_sf"/>
</dbReference>
<comment type="caution">
    <text evidence="13">The sequence shown here is derived from an EMBL/GenBank/DDBJ whole genome shotgun (WGS) entry which is preliminary data.</text>
</comment>
<evidence type="ECO:0000313" key="13">
    <source>
        <dbReference type="EMBL" id="GAY47472.1"/>
    </source>
</evidence>